<evidence type="ECO:0000313" key="4">
    <source>
        <dbReference type="Proteomes" id="UP001519863"/>
    </source>
</evidence>
<feature type="active site" description="Proton donor" evidence="2">
    <location>
        <position position="52"/>
    </location>
</feature>
<dbReference type="Gene3D" id="3.90.1140.10">
    <property type="entry name" value="Cyclic phosphodiesterase"/>
    <property type="match status" value="1"/>
</dbReference>
<comment type="similarity">
    <text evidence="2">Belongs to the 2H phosphoesterase superfamily. ThpR family.</text>
</comment>
<name>A0ABS7B9E3_9ACTN</name>
<sequence length="176" mass="19613">MGRRVVRRRPGGPRVVLTGTRLFVAVFPSAEARDHLRRHLPAHAARRPDRWHVTLAFLGEVPEEPVVEVLTTVPRPGPVRLHLAGSGRFGPVLWAGLLGDLEPLAAFRERVRVALTEAGFPIDGRPFHPHLTISYRFDRRIVAALADYAGPSWEVDEFSLVSSADGEYHRLWAGPL</sequence>
<dbReference type="SUPFAM" id="SSF55144">
    <property type="entry name" value="LigT-like"/>
    <property type="match status" value="1"/>
</dbReference>
<dbReference type="NCBIfam" id="TIGR02258">
    <property type="entry name" value="2_5_ligase"/>
    <property type="match status" value="1"/>
</dbReference>
<dbReference type="PANTHER" id="PTHR35561:SF1">
    <property type="entry name" value="RNA 2',3'-CYCLIC PHOSPHODIESTERASE"/>
    <property type="match status" value="1"/>
</dbReference>
<dbReference type="EMBL" id="JAHXZI010000016">
    <property type="protein sequence ID" value="MBW6437625.1"/>
    <property type="molecule type" value="Genomic_DNA"/>
</dbReference>
<dbReference type="Pfam" id="PF13563">
    <property type="entry name" value="2_5_RNA_ligase2"/>
    <property type="match status" value="1"/>
</dbReference>
<dbReference type="InterPro" id="IPR004175">
    <property type="entry name" value="RNA_CPDase"/>
</dbReference>
<gene>
    <name evidence="3" type="primary">thpR</name>
    <name evidence="3" type="ORF">KZ829_28210</name>
</gene>
<accession>A0ABS7B9E3</accession>
<feature type="active site" description="Proton acceptor" evidence="2">
    <location>
        <position position="130"/>
    </location>
</feature>
<evidence type="ECO:0000256" key="1">
    <source>
        <dbReference type="ARBA" id="ARBA00022801"/>
    </source>
</evidence>
<keyword evidence="4" id="KW-1185">Reference proteome</keyword>
<dbReference type="HAMAP" id="MF_01940">
    <property type="entry name" value="RNA_CPDase"/>
    <property type="match status" value="1"/>
</dbReference>
<evidence type="ECO:0000256" key="2">
    <source>
        <dbReference type="HAMAP-Rule" id="MF_01940"/>
    </source>
</evidence>
<dbReference type="EC" id="3.1.4.58" evidence="2"/>
<comment type="caution">
    <text evidence="3">The sequence shown here is derived from an EMBL/GenBank/DDBJ whole genome shotgun (WGS) entry which is preliminary data.</text>
</comment>
<reference evidence="3 4" key="1">
    <citation type="journal article" date="2013" name="Antonie Van Leeuwenhoek">
        <title>Actinoplanes hulinensis sp. nov., a novel actinomycete isolated from soybean root (Glycine max (L.) Merr).</title>
        <authorList>
            <person name="Shen Y."/>
            <person name="Liu C."/>
            <person name="Wang X."/>
            <person name="Zhao J."/>
            <person name="Jia F."/>
            <person name="Zhang Y."/>
            <person name="Wang L."/>
            <person name="Yang D."/>
            <person name="Xiang W."/>
        </authorList>
    </citation>
    <scope>NUCLEOTIDE SEQUENCE [LARGE SCALE GENOMIC DNA]</scope>
    <source>
        <strain evidence="3 4">NEAU-M9</strain>
    </source>
</reference>
<dbReference type="Proteomes" id="UP001519863">
    <property type="component" value="Unassembled WGS sequence"/>
</dbReference>
<protein>
    <recommendedName>
        <fullName evidence="2">RNA 2',3'-cyclic phosphodiesterase</fullName>
        <shortName evidence="2">RNA 2',3'-CPDase</shortName>
        <ecNumber evidence="2">3.1.4.58</ecNumber>
    </recommendedName>
</protein>
<evidence type="ECO:0000313" key="3">
    <source>
        <dbReference type="EMBL" id="MBW6437625.1"/>
    </source>
</evidence>
<feature type="short sequence motif" description="HXTX 2" evidence="2">
    <location>
        <begin position="130"/>
        <end position="133"/>
    </location>
</feature>
<comment type="catalytic activity">
    <reaction evidence="2">
        <text>a 3'-end 2',3'-cyclophospho-ribonucleotide-RNA + H2O = a 3'-end 2'-phospho-ribonucleotide-RNA + H(+)</text>
        <dbReference type="Rhea" id="RHEA:11828"/>
        <dbReference type="Rhea" id="RHEA-COMP:10464"/>
        <dbReference type="Rhea" id="RHEA-COMP:17353"/>
        <dbReference type="ChEBI" id="CHEBI:15377"/>
        <dbReference type="ChEBI" id="CHEBI:15378"/>
        <dbReference type="ChEBI" id="CHEBI:83064"/>
        <dbReference type="ChEBI" id="CHEBI:173113"/>
        <dbReference type="EC" id="3.1.4.58"/>
    </reaction>
</comment>
<feature type="short sequence motif" description="HXTX 1" evidence="2">
    <location>
        <begin position="52"/>
        <end position="55"/>
    </location>
</feature>
<dbReference type="InterPro" id="IPR009097">
    <property type="entry name" value="Cyclic_Pdiesterase"/>
</dbReference>
<dbReference type="PANTHER" id="PTHR35561">
    <property type="entry name" value="RNA 2',3'-CYCLIC PHOSPHODIESTERASE"/>
    <property type="match status" value="1"/>
</dbReference>
<organism evidence="3 4">
    <name type="scientific">Actinoplanes hulinensis</name>
    <dbReference type="NCBI Taxonomy" id="1144547"/>
    <lineage>
        <taxon>Bacteria</taxon>
        <taxon>Bacillati</taxon>
        <taxon>Actinomycetota</taxon>
        <taxon>Actinomycetes</taxon>
        <taxon>Micromonosporales</taxon>
        <taxon>Micromonosporaceae</taxon>
        <taxon>Actinoplanes</taxon>
    </lineage>
</organism>
<comment type="function">
    <text evidence="2">Hydrolyzes RNA 2',3'-cyclic phosphodiester to an RNA 2'-phosphomonoester.</text>
</comment>
<keyword evidence="1 2" id="KW-0378">Hydrolase</keyword>
<proteinExistence type="inferred from homology"/>